<reference evidence="2 3" key="1">
    <citation type="submission" date="2018-07" db="EMBL/GenBank/DDBJ databases">
        <title>Genomic Encyclopedia of Type Strains, Phase IV (KMG-IV): sequencing the most valuable type-strain genomes for metagenomic binning, comparative biology and taxonomic classification.</title>
        <authorList>
            <person name="Goeker M."/>
        </authorList>
    </citation>
    <scope>NUCLEOTIDE SEQUENCE [LARGE SCALE GENOMIC DNA]</scope>
    <source>
        <strain evidence="2 3">DSM 4134</strain>
    </source>
</reference>
<dbReference type="RefSeq" id="WP_115868121.1">
    <property type="nucleotide sequence ID" value="NZ_QREG01000009.1"/>
</dbReference>
<evidence type="ECO:0000313" key="3">
    <source>
        <dbReference type="Proteomes" id="UP000256779"/>
    </source>
</evidence>
<protein>
    <submittedName>
        <fullName evidence="2">Uncharacterized protein</fullName>
    </submittedName>
</protein>
<name>A0A3D9L5E3_MARFU</name>
<dbReference type="Proteomes" id="UP000256779">
    <property type="component" value="Unassembled WGS sequence"/>
</dbReference>
<evidence type="ECO:0000313" key="2">
    <source>
        <dbReference type="EMBL" id="RED98813.1"/>
    </source>
</evidence>
<dbReference type="EMBL" id="QREG01000009">
    <property type="protein sequence ID" value="RED98813.1"/>
    <property type="molecule type" value="Genomic_DNA"/>
</dbReference>
<comment type="caution">
    <text evidence="2">The sequence shown here is derived from an EMBL/GenBank/DDBJ whole genome shotgun (WGS) entry which is preliminary data.</text>
</comment>
<feature type="region of interest" description="Disordered" evidence="1">
    <location>
        <begin position="22"/>
        <end position="73"/>
    </location>
</feature>
<keyword evidence="3" id="KW-1185">Reference proteome</keyword>
<evidence type="ECO:0000256" key="1">
    <source>
        <dbReference type="SAM" id="MobiDB-lite"/>
    </source>
</evidence>
<gene>
    <name evidence="2" type="ORF">C7460_1094</name>
</gene>
<sequence length="106" mass="11458">MITLISAISSNLAIAGITEDKSSLKGSSISNNTEEKKSEEPVEEEALSEPSAENSTTASSGGVYHTQAPDSTNLNSVCKFNFIFYFIYKMKYDDAPAGASQLNFEF</sequence>
<accession>A0A3D9L5E3</accession>
<proteinExistence type="predicted"/>
<organism evidence="2 3">
    <name type="scientific">Marinoscillum furvescens DSM 4134</name>
    <dbReference type="NCBI Taxonomy" id="1122208"/>
    <lineage>
        <taxon>Bacteria</taxon>
        <taxon>Pseudomonadati</taxon>
        <taxon>Bacteroidota</taxon>
        <taxon>Cytophagia</taxon>
        <taxon>Cytophagales</taxon>
        <taxon>Reichenbachiellaceae</taxon>
        <taxon>Marinoscillum</taxon>
    </lineage>
</organism>
<dbReference type="AlphaFoldDB" id="A0A3D9L5E3"/>